<dbReference type="EMBL" id="LAZR01034289">
    <property type="protein sequence ID" value="KKL45712.1"/>
    <property type="molecule type" value="Genomic_DNA"/>
</dbReference>
<proteinExistence type="predicted"/>
<gene>
    <name evidence="1" type="ORF">LCGC14_2352880</name>
</gene>
<name>A0A0F9F3N6_9ZZZZ</name>
<dbReference type="AlphaFoldDB" id="A0A0F9F3N6"/>
<comment type="caution">
    <text evidence="1">The sequence shown here is derived from an EMBL/GenBank/DDBJ whole genome shotgun (WGS) entry which is preliminary data.</text>
</comment>
<sequence>MSKLSEWVVRSRFDRARLLLEKAQKRGWDVRILAQALFVLQDERA</sequence>
<accession>A0A0F9F3N6</accession>
<protein>
    <submittedName>
        <fullName evidence="1">Uncharacterized protein</fullName>
    </submittedName>
</protein>
<evidence type="ECO:0000313" key="1">
    <source>
        <dbReference type="EMBL" id="KKL45712.1"/>
    </source>
</evidence>
<reference evidence="1" key="1">
    <citation type="journal article" date="2015" name="Nature">
        <title>Complex archaea that bridge the gap between prokaryotes and eukaryotes.</title>
        <authorList>
            <person name="Spang A."/>
            <person name="Saw J.H."/>
            <person name="Jorgensen S.L."/>
            <person name="Zaremba-Niedzwiedzka K."/>
            <person name="Martijn J."/>
            <person name="Lind A.E."/>
            <person name="van Eijk R."/>
            <person name="Schleper C."/>
            <person name="Guy L."/>
            <person name="Ettema T.J."/>
        </authorList>
    </citation>
    <scope>NUCLEOTIDE SEQUENCE</scope>
</reference>
<organism evidence="1">
    <name type="scientific">marine sediment metagenome</name>
    <dbReference type="NCBI Taxonomy" id="412755"/>
    <lineage>
        <taxon>unclassified sequences</taxon>
        <taxon>metagenomes</taxon>
        <taxon>ecological metagenomes</taxon>
    </lineage>
</organism>